<dbReference type="AlphaFoldDB" id="A0A7S1PPQ7"/>
<dbReference type="InterPro" id="IPR036514">
    <property type="entry name" value="SGNH_hydro_sf"/>
</dbReference>
<protein>
    <recommendedName>
        <fullName evidence="2">SGNH hydrolase-type esterase domain-containing protein</fullName>
    </recommendedName>
</protein>
<dbReference type="PANTHER" id="PTHR30383:SF5">
    <property type="entry name" value="SGNH HYDROLASE-TYPE ESTERASE DOMAIN-CONTAINING PROTEIN"/>
    <property type="match status" value="1"/>
</dbReference>
<reference evidence="3" key="1">
    <citation type="submission" date="2021-01" db="EMBL/GenBank/DDBJ databases">
        <authorList>
            <person name="Corre E."/>
            <person name="Pelletier E."/>
            <person name="Niang G."/>
            <person name="Scheremetjew M."/>
            <person name="Finn R."/>
            <person name="Kale V."/>
            <person name="Holt S."/>
            <person name="Cochrane G."/>
            <person name="Meng A."/>
            <person name="Brown T."/>
            <person name="Cohen L."/>
        </authorList>
    </citation>
    <scope>NUCLEOTIDE SEQUENCE</scope>
    <source>
        <strain evidence="3">OF101</strain>
    </source>
</reference>
<evidence type="ECO:0000256" key="1">
    <source>
        <dbReference type="SAM" id="SignalP"/>
    </source>
</evidence>
<proteinExistence type="predicted"/>
<dbReference type="SUPFAM" id="SSF52266">
    <property type="entry name" value="SGNH hydrolase"/>
    <property type="match status" value="1"/>
</dbReference>
<evidence type="ECO:0000259" key="2">
    <source>
        <dbReference type="Pfam" id="PF13472"/>
    </source>
</evidence>
<feature type="chain" id="PRO_5031051157" description="SGNH hydrolase-type esterase domain-containing protein" evidence="1">
    <location>
        <begin position="23"/>
        <end position="250"/>
    </location>
</feature>
<name>A0A7S1PPQ7_ALECA</name>
<evidence type="ECO:0000313" key="3">
    <source>
        <dbReference type="EMBL" id="CAD9096478.1"/>
    </source>
</evidence>
<dbReference type="PANTHER" id="PTHR30383">
    <property type="entry name" value="THIOESTERASE 1/PROTEASE 1/LYSOPHOSPHOLIPASE L1"/>
    <property type="match status" value="1"/>
</dbReference>
<keyword evidence="1" id="KW-0732">Signal</keyword>
<dbReference type="Pfam" id="PF13472">
    <property type="entry name" value="Lipase_GDSL_2"/>
    <property type="match status" value="1"/>
</dbReference>
<dbReference type="GO" id="GO:0004622">
    <property type="term" value="F:phosphatidylcholine lysophospholipase activity"/>
    <property type="evidence" value="ECO:0007669"/>
    <property type="project" value="TreeGrafter"/>
</dbReference>
<feature type="domain" description="SGNH hydrolase-type esterase" evidence="2">
    <location>
        <begin position="37"/>
        <end position="232"/>
    </location>
</feature>
<gene>
    <name evidence="3" type="ORF">ACAT0790_LOCUS5290</name>
</gene>
<sequence>MRQRRADRALWLVAAWLGGAAGISLEARRKTPIKVACVGASITEGFLSSWGHDYPAEMRRMLGTGYEVQNFGIKGKTAMKSGQMKVFFGPFGMTKDAYYGRTSQFESALAFLPDIVILQFGSNDSKDINWQGHAQDFVPDYSDLARTFQNLSSKPTVYIMVPPPLYLDHVYDMNLKVINTELPDKLRRVAELNGLAPPIDVFGAFLEHCPHPGTAPCDWIIDGCHPSDDGYHKIAEVVMARIAANATAGA</sequence>
<dbReference type="InterPro" id="IPR051532">
    <property type="entry name" value="Ester_Hydrolysis_Enzymes"/>
</dbReference>
<dbReference type="Gene3D" id="3.40.50.1110">
    <property type="entry name" value="SGNH hydrolase"/>
    <property type="match status" value="1"/>
</dbReference>
<organism evidence="3">
    <name type="scientific">Alexandrium catenella</name>
    <name type="common">Red tide dinoflagellate</name>
    <name type="synonym">Gonyaulax catenella</name>
    <dbReference type="NCBI Taxonomy" id="2925"/>
    <lineage>
        <taxon>Eukaryota</taxon>
        <taxon>Sar</taxon>
        <taxon>Alveolata</taxon>
        <taxon>Dinophyceae</taxon>
        <taxon>Gonyaulacales</taxon>
        <taxon>Pyrocystaceae</taxon>
        <taxon>Alexandrium</taxon>
    </lineage>
</organism>
<accession>A0A7S1PPQ7</accession>
<feature type="signal peptide" evidence="1">
    <location>
        <begin position="1"/>
        <end position="22"/>
    </location>
</feature>
<dbReference type="EMBL" id="HBGE01008725">
    <property type="protein sequence ID" value="CAD9096478.1"/>
    <property type="molecule type" value="Transcribed_RNA"/>
</dbReference>
<dbReference type="InterPro" id="IPR013830">
    <property type="entry name" value="SGNH_hydro"/>
</dbReference>